<feature type="transmembrane region" description="Helical" evidence="14">
    <location>
        <begin position="493"/>
        <end position="516"/>
    </location>
</feature>
<dbReference type="OrthoDB" id="145485at2"/>
<gene>
    <name evidence="16" type="primary">mprF</name>
    <name evidence="16" type="ORF">DCM90_07970</name>
</gene>
<organism evidence="16 17">
    <name type="scientific">Levilactobacillus bambusae</name>
    <dbReference type="NCBI Taxonomy" id="2024736"/>
    <lineage>
        <taxon>Bacteria</taxon>
        <taxon>Bacillati</taxon>
        <taxon>Bacillota</taxon>
        <taxon>Bacilli</taxon>
        <taxon>Lactobacillales</taxon>
        <taxon>Lactobacillaceae</taxon>
        <taxon>Levilactobacillus</taxon>
    </lineage>
</organism>
<name>A0A2V1MWX3_9LACO</name>
<comment type="catalytic activity">
    <reaction evidence="13">
        <text>L-lysyl-tRNA(Lys) + a 1,2-diacyl-sn-glycero-3-phospho-(1'-sn-glycerol) = a 1,2-diacyl-sn-glycero-3-phospho-1'-(3'-O-L-lysyl)-sn-glycerol + tRNA(Lys)</text>
        <dbReference type="Rhea" id="RHEA:10668"/>
        <dbReference type="Rhea" id="RHEA-COMP:9696"/>
        <dbReference type="Rhea" id="RHEA-COMP:9697"/>
        <dbReference type="ChEBI" id="CHEBI:64716"/>
        <dbReference type="ChEBI" id="CHEBI:75792"/>
        <dbReference type="ChEBI" id="CHEBI:78442"/>
        <dbReference type="ChEBI" id="CHEBI:78529"/>
        <dbReference type="EC" id="2.3.2.3"/>
    </reaction>
</comment>
<evidence type="ECO:0000256" key="12">
    <source>
        <dbReference type="ARBA" id="ARBA00031899"/>
    </source>
</evidence>
<feature type="transmembrane region" description="Helical" evidence="14">
    <location>
        <begin position="260"/>
        <end position="281"/>
    </location>
</feature>
<evidence type="ECO:0000259" key="15">
    <source>
        <dbReference type="Pfam" id="PF09924"/>
    </source>
</evidence>
<evidence type="ECO:0000313" key="16">
    <source>
        <dbReference type="EMBL" id="PWF99381.1"/>
    </source>
</evidence>
<feature type="transmembrane region" description="Helical" evidence="14">
    <location>
        <begin position="57"/>
        <end position="76"/>
    </location>
</feature>
<dbReference type="InterPro" id="IPR051211">
    <property type="entry name" value="PG_lysyltransferase"/>
</dbReference>
<evidence type="ECO:0000256" key="14">
    <source>
        <dbReference type="SAM" id="Phobius"/>
    </source>
</evidence>
<keyword evidence="6" id="KW-0808">Transferase</keyword>
<comment type="similarity">
    <text evidence="2">Belongs to the LPG synthase family.</text>
</comment>
<feature type="transmembrane region" description="Helical" evidence="14">
    <location>
        <begin position="453"/>
        <end position="473"/>
    </location>
</feature>
<keyword evidence="7 14" id="KW-0812">Transmembrane</keyword>
<feature type="transmembrane region" description="Helical" evidence="14">
    <location>
        <begin position="287"/>
        <end position="306"/>
    </location>
</feature>
<evidence type="ECO:0000256" key="8">
    <source>
        <dbReference type="ARBA" id="ARBA00022989"/>
    </source>
</evidence>
<dbReference type="InterPro" id="IPR016181">
    <property type="entry name" value="Acyl_CoA_acyltransferase"/>
</dbReference>
<keyword evidence="11" id="KW-0046">Antibiotic resistance</keyword>
<feature type="transmembrane region" description="Helical" evidence="14">
    <location>
        <begin position="206"/>
        <end position="226"/>
    </location>
</feature>
<comment type="subcellular location">
    <subcellularLocation>
        <location evidence="1">Cell membrane</location>
        <topology evidence="1">Multi-pass membrane protein</topology>
    </subcellularLocation>
</comment>
<keyword evidence="9" id="KW-0443">Lipid metabolism</keyword>
<evidence type="ECO:0000313" key="17">
    <source>
        <dbReference type="Proteomes" id="UP000245080"/>
    </source>
</evidence>
<protein>
    <recommendedName>
        <fullName evidence="4">Phosphatidylglycerol lysyltransferase</fullName>
        <ecNumber evidence="3">2.3.2.3</ecNumber>
    </recommendedName>
    <alternativeName>
        <fullName evidence="12">Lysylphosphatidylglycerol synthase</fullName>
    </alternativeName>
</protein>
<evidence type="ECO:0000256" key="2">
    <source>
        <dbReference type="ARBA" id="ARBA00008627"/>
    </source>
</evidence>
<dbReference type="PANTHER" id="PTHR34697">
    <property type="entry name" value="PHOSPHATIDYLGLYCEROL LYSYLTRANSFERASE"/>
    <property type="match status" value="1"/>
</dbReference>
<feature type="transmembrane region" description="Helical" evidence="14">
    <location>
        <begin position="393"/>
        <end position="410"/>
    </location>
</feature>
<dbReference type="GO" id="GO:0046677">
    <property type="term" value="P:response to antibiotic"/>
    <property type="evidence" value="ECO:0007669"/>
    <property type="project" value="UniProtKB-KW"/>
</dbReference>
<dbReference type="GO" id="GO:0005886">
    <property type="term" value="C:plasma membrane"/>
    <property type="evidence" value="ECO:0007669"/>
    <property type="project" value="UniProtKB-SubCell"/>
</dbReference>
<evidence type="ECO:0000256" key="9">
    <source>
        <dbReference type="ARBA" id="ARBA00023098"/>
    </source>
</evidence>
<dbReference type="GO" id="GO:0055091">
    <property type="term" value="P:phospholipid homeostasis"/>
    <property type="evidence" value="ECO:0007669"/>
    <property type="project" value="TreeGrafter"/>
</dbReference>
<proteinExistence type="inferred from homology"/>
<feature type="transmembrane region" description="Helical" evidence="14">
    <location>
        <begin position="15"/>
        <end position="36"/>
    </location>
</feature>
<dbReference type="GO" id="GO:0006629">
    <property type="term" value="P:lipid metabolic process"/>
    <property type="evidence" value="ECO:0007669"/>
    <property type="project" value="UniProtKB-KW"/>
</dbReference>
<evidence type="ECO:0000256" key="10">
    <source>
        <dbReference type="ARBA" id="ARBA00023136"/>
    </source>
</evidence>
<keyword evidence="17" id="KW-1185">Reference proteome</keyword>
<feature type="transmembrane region" description="Helical" evidence="14">
    <location>
        <begin position="232"/>
        <end position="253"/>
    </location>
</feature>
<dbReference type="AlphaFoldDB" id="A0A2V1MWX3"/>
<dbReference type="EMBL" id="QCXQ01000006">
    <property type="protein sequence ID" value="PWF99381.1"/>
    <property type="molecule type" value="Genomic_DNA"/>
</dbReference>
<evidence type="ECO:0000256" key="7">
    <source>
        <dbReference type="ARBA" id="ARBA00022692"/>
    </source>
</evidence>
<keyword evidence="5" id="KW-1003">Cell membrane</keyword>
<dbReference type="Pfam" id="PF09924">
    <property type="entry name" value="LPG_synthase_C"/>
    <property type="match status" value="1"/>
</dbReference>
<feature type="transmembrane region" description="Helical" evidence="14">
    <location>
        <begin position="138"/>
        <end position="163"/>
    </location>
</feature>
<feature type="domain" description="Phosphatidylglycerol lysyltransferase C-terminal" evidence="15">
    <location>
        <begin position="533"/>
        <end position="828"/>
    </location>
</feature>
<dbReference type="GO" id="GO:0050071">
    <property type="term" value="F:phosphatidylglycerol lysyltransferase activity"/>
    <property type="evidence" value="ECO:0007669"/>
    <property type="project" value="UniProtKB-EC"/>
</dbReference>
<feature type="transmembrane region" description="Helical" evidence="14">
    <location>
        <begin position="169"/>
        <end position="186"/>
    </location>
</feature>
<dbReference type="NCBIfam" id="NF033480">
    <property type="entry name" value="bifunc_MprF"/>
    <property type="match status" value="1"/>
</dbReference>
<dbReference type="InterPro" id="IPR024320">
    <property type="entry name" value="LPG_synthase_C"/>
</dbReference>
<feature type="transmembrane region" description="Helical" evidence="14">
    <location>
        <begin position="327"/>
        <end position="347"/>
    </location>
</feature>
<dbReference type="EC" id="2.3.2.3" evidence="3"/>
<dbReference type="SUPFAM" id="SSF55729">
    <property type="entry name" value="Acyl-CoA N-acyltransferases (Nat)"/>
    <property type="match status" value="1"/>
</dbReference>
<keyword evidence="10 14" id="KW-0472">Membrane</keyword>
<comment type="caution">
    <text evidence="16">The sequence shown here is derived from an EMBL/GenBank/DDBJ whole genome shotgun (WGS) entry which is preliminary data.</text>
</comment>
<evidence type="ECO:0000256" key="11">
    <source>
        <dbReference type="ARBA" id="ARBA00023251"/>
    </source>
</evidence>
<sequence length="877" mass="99890">MKKLWQRLDNFYTKYATLIKLIFMLSVLIFVIQQVVKVSHEINGQQAQAVLNSQSPLQLGIMLILGILAVFPMFGYDLGIVRFLPGHYSKGYIMKTSWITNTFTNLMGFGGFLGATLRASFYNREASKKQVIYAISKIALFLIAGLSFLCWVALIMTFGFHIGTVYEHYWFWLVGGALYFPGIFLVTRFNHGDFFKDLTLRREVRLISVSVGEWLACLLFFLYIGFALNLPIHLAAVVPLFVVASVVGVVSLMPGGLGSFDVFMILGLGYIGVSPATAAVWLLLYRIFYYLVPFILGVTLFVHYLGSRVNQFFDGLPKQIFQNCAHGFLTVFMYFSGIMLLLFATIPNVVLSNRIFLQFAPYMFFFINQLTNIVVAFMLIGLARGVHARVKRAYWPTAIVLVIAIGLTLWRENFPLSVAVLLMFVLLCLWWSRKTFYRTHFVYTWGGRIADGLVFAGTFIGYAVIGMYTSQSVLPHHKHLLPQAWLFPSQQVWLMGLIGLFLAVLIVLLILGYFAATPVPFLNQPFDGDRVKRVIDQFGGNEISHLAFTRDKEVYYYTEDGEDQLFFLFKPKADKLIVMGEPVGNMAKVQPALKQFMNDADDADYTLVFYEINEKLTMALHEMGFDFMKAGEDGHVELKSFTLEGKPHRGERALVNKFNREGYTFEVMQQPFSAAVMAELKEVSDEWLGDEVEKGFSLGFFDEQYLNEAPIAVMKDKDGKIIAFANLMPTGNHVVTSIDLMRSSQDAPSGIMDGLFVKLFEYCRDQGYQYFDLGMSPLANVGDSRFSFLPEKMAHLLYEYGYKLYSFQGLRAYKEKYVTKWVSKYTAFRKNRSLVFTTLQILMVVNEPAGKAQRKTIFQRVADGFIPVLARRRTNRR</sequence>
<keyword evidence="8 14" id="KW-1133">Transmembrane helix</keyword>
<reference evidence="16 17" key="1">
    <citation type="journal article" date="2018" name="Int. J. Syst. Evol. Microbiol.">
        <title>Lactobacillus bambusae sp. nov., isolated from a traditional fermented Ma-bamboo shoots of Taiwan.</title>
        <authorList>
            <person name="Wang L.-T."/>
        </authorList>
    </citation>
    <scope>NUCLEOTIDE SEQUENCE [LARGE SCALE GENOMIC DNA]</scope>
    <source>
        <strain evidence="16 17">BS-W1</strain>
    </source>
</reference>
<dbReference type="InterPro" id="IPR022791">
    <property type="entry name" value="L-PG_synthase/AglD"/>
</dbReference>
<feature type="transmembrane region" description="Helical" evidence="14">
    <location>
        <begin position="359"/>
        <end position="381"/>
    </location>
</feature>
<feature type="transmembrane region" description="Helical" evidence="14">
    <location>
        <begin position="96"/>
        <end position="117"/>
    </location>
</feature>
<evidence type="ECO:0000256" key="1">
    <source>
        <dbReference type="ARBA" id="ARBA00004651"/>
    </source>
</evidence>
<dbReference type="Proteomes" id="UP000245080">
    <property type="component" value="Unassembled WGS sequence"/>
</dbReference>
<feature type="transmembrane region" description="Helical" evidence="14">
    <location>
        <begin position="416"/>
        <end position="432"/>
    </location>
</feature>
<accession>A0A2V1MWX3</accession>
<evidence type="ECO:0000256" key="3">
    <source>
        <dbReference type="ARBA" id="ARBA00012014"/>
    </source>
</evidence>
<evidence type="ECO:0000256" key="13">
    <source>
        <dbReference type="ARBA" id="ARBA00047540"/>
    </source>
</evidence>
<dbReference type="PANTHER" id="PTHR34697:SF2">
    <property type="entry name" value="PHOSPHATIDYLGLYCEROL LYSYLTRANSFERASE"/>
    <property type="match status" value="1"/>
</dbReference>
<evidence type="ECO:0000256" key="4">
    <source>
        <dbReference type="ARBA" id="ARBA00021546"/>
    </source>
</evidence>
<dbReference type="RefSeq" id="WP_109250839.1">
    <property type="nucleotide sequence ID" value="NZ_QCXQ01000006.1"/>
</dbReference>
<dbReference type="NCBIfam" id="TIGR00374">
    <property type="entry name" value="flippase-like domain"/>
    <property type="match status" value="1"/>
</dbReference>
<evidence type="ECO:0000256" key="5">
    <source>
        <dbReference type="ARBA" id="ARBA00022475"/>
    </source>
</evidence>
<evidence type="ECO:0000256" key="6">
    <source>
        <dbReference type="ARBA" id="ARBA00022679"/>
    </source>
</evidence>